<dbReference type="AlphaFoldDB" id="A0A101LZ08"/>
<sequence length="95" mass="11119">MGVFHSFPLLLMVFAPIPLFHVFVSRHRSRPYRVLCAHQRLWIPGKMRNNLTSSNLRYFYARSPPVYALFLVPISSSPPSDRLDMRRENPGYSIQ</sequence>
<keyword evidence="2" id="KW-0496">Mitochondrion</keyword>
<gene>
    <name evidence="2" type="ORF">ABT39_MTgene4961</name>
</gene>
<keyword evidence="1" id="KW-1133">Transmembrane helix</keyword>
<geneLocation type="mitochondrion" evidence="2"/>
<dbReference type="EMBL" id="LKAM01000006">
    <property type="protein sequence ID" value="KUM47966.1"/>
    <property type="molecule type" value="Genomic_DNA"/>
</dbReference>
<keyword evidence="1" id="KW-0472">Membrane</keyword>
<comment type="caution">
    <text evidence="2">The sequence shown here is derived from an EMBL/GenBank/DDBJ whole genome shotgun (WGS) entry which is preliminary data.</text>
</comment>
<keyword evidence="1" id="KW-0812">Transmembrane</keyword>
<evidence type="ECO:0000313" key="2">
    <source>
        <dbReference type="EMBL" id="KUM47966.1"/>
    </source>
</evidence>
<reference evidence="2" key="1">
    <citation type="journal article" date="2015" name="Genome Biol. Evol.">
        <title>Organellar Genomes of White Spruce (Picea glauca): Assembly and Annotation.</title>
        <authorList>
            <person name="Jackman S.D."/>
            <person name="Warren R.L."/>
            <person name="Gibb E.A."/>
            <person name="Vandervalk B.P."/>
            <person name="Mohamadi H."/>
            <person name="Chu J."/>
            <person name="Raymond A."/>
            <person name="Pleasance S."/>
            <person name="Coope R."/>
            <person name="Wildung M.R."/>
            <person name="Ritland C.E."/>
            <person name="Bousquet J."/>
            <person name="Jones S.J."/>
            <person name="Bohlmann J."/>
            <person name="Birol I."/>
        </authorList>
    </citation>
    <scope>NUCLEOTIDE SEQUENCE [LARGE SCALE GENOMIC DNA]</scope>
    <source>
        <tissue evidence="2">Flushing bud</tissue>
    </source>
</reference>
<evidence type="ECO:0000256" key="1">
    <source>
        <dbReference type="SAM" id="Phobius"/>
    </source>
</evidence>
<proteinExistence type="predicted"/>
<name>A0A101LZ08_PICGL</name>
<accession>A0A101LZ08</accession>
<feature type="transmembrane region" description="Helical" evidence="1">
    <location>
        <begin position="6"/>
        <end position="24"/>
    </location>
</feature>
<protein>
    <submittedName>
        <fullName evidence="2">Uncharacterized protein</fullName>
    </submittedName>
</protein>
<organism evidence="2">
    <name type="scientific">Picea glauca</name>
    <name type="common">White spruce</name>
    <name type="synonym">Pinus glauca</name>
    <dbReference type="NCBI Taxonomy" id="3330"/>
    <lineage>
        <taxon>Eukaryota</taxon>
        <taxon>Viridiplantae</taxon>
        <taxon>Streptophyta</taxon>
        <taxon>Embryophyta</taxon>
        <taxon>Tracheophyta</taxon>
        <taxon>Spermatophyta</taxon>
        <taxon>Pinopsida</taxon>
        <taxon>Pinidae</taxon>
        <taxon>Conifers I</taxon>
        <taxon>Pinales</taxon>
        <taxon>Pinaceae</taxon>
        <taxon>Picea</taxon>
    </lineage>
</organism>